<evidence type="ECO:0000313" key="4">
    <source>
        <dbReference type="WBParaSite" id="MBELARI_LOCUS9457"/>
    </source>
</evidence>
<feature type="compositionally biased region" description="Polar residues" evidence="1">
    <location>
        <begin position="102"/>
        <end position="111"/>
    </location>
</feature>
<dbReference type="Pfam" id="PF00564">
    <property type="entry name" value="PB1"/>
    <property type="match status" value="1"/>
</dbReference>
<evidence type="ECO:0000259" key="2">
    <source>
        <dbReference type="Pfam" id="PF00564"/>
    </source>
</evidence>
<protein>
    <recommendedName>
        <fullName evidence="2">PB1 domain-containing protein</fullName>
    </recommendedName>
</protein>
<dbReference type="InterPro" id="IPR000270">
    <property type="entry name" value="PB1_dom"/>
</dbReference>
<dbReference type="Gene3D" id="3.10.20.90">
    <property type="entry name" value="Phosphatidylinositol 3-kinase Catalytic Subunit, Chain A, domain 1"/>
    <property type="match status" value="1"/>
</dbReference>
<accession>A0AAF3FQI1</accession>
<evidence type="ECO:0000256" key="1">
    <source>
        <dbReference type="SAM" id="MobiDB-lite"/>
    </source>
</evidence>
<feature type="domain" description="PB1" evidence="2">
    <location>
        <begin position="23"/>
        <end position="87"/>
    </location>
</feature>
<organism evidence="3 4">
    <name type="scientific">Mesorhabditis belari</name>
    <dbReference type="NCBI Taxonomy" id="2138241"/>
    <lineage>
        <taxon>Eukaryota</taxon>
        <taxon>Metazoa</taxon>
        <taxon>Ecdysozoa</taxon>
        <taxon>Nematoda</taxon>
        <taxon>Chromadorea</taxon>
        <taxon>Rhabditida</taxon>
        <taxon>Rhabditina</taxon>
        <taxon>Rhabditomorpha</taxon>
        <taxon>Rhabditoidea</taxon>
        <taxon>Rhabditidae</taxon>
        <taxon>Mesorhabditinae</taxon>
        <taxon>Mesorhabditis</taxon>
    </lineage>
</organism>
<feature type="region of interest" description="Disordered" evidence="1">
    <location>
        <begin position="91"/>
        <end position="111"/>
    </location>
</feature>
<evidence type="ECO:0000313" key="3">
    <source>
        <dbReference type="Proteomes" id="UP000887575"/>
    </source>
</evidence>
<proteinExistence type="predicted"/>
<reference evidence="4" key="1">
    <citation type="submission" date="2024-02" db="UniProtKB">
        <authorList>
            <consortium name="WormBaseParasite"/>
        </authorList>
    </citation>
    <scope>IDENTIFICATION</scope>
</reference>
<dbReference type="SUPFAM" id="SSF54277">
    <property type="entry name" value="CAD &amp; PB1 domains"/>
    <property type="match status" value="1"/>
</dbReference>
<name>A0AAF3FQI1_9BILA</name>
<sequence>MTDFGFNFLGNVLNIKWKRHGYFRRFALNYELDKIFEALMKKCDELVPTNDFGLAWIDEEGDPICINSEADILLAIQGMNAQLLRIHSIQKDKTPRPPVEGNRSSQIATSK</sequence>
<keyword evidence="3" id="KW-1185">Reference proteome</keyword>
<dbReference type="Proteomes" id="UP000887575">
    <property type="component" value="Unassembled WGS sequence"/>
</dbReference>
<dbReference type="AlphaFoldDB" id="A0AAF3FQI1"/>
<dbReference type="WBParaSite" id="MBELARI_LOCUS9457">
    <property type="protein sequence ID" value="MBELARI_LOCUS9457"/>
    <property type="gene ID" value="MBELARI_LOCUS9457"/>
</dbReference>